<organism evidence="2 3">
    <name type="scientific">Roridomyces roridus</name>
    <dbReference type="NCBI Taxonomy" id="1738132"/>
    <lineage>
        <taxon>Eukaryota</taxon>
        <taxon>Fungi</taxon>
        <taxon>Dikarya</taxon>
        <taxon>Basidiomycota</taxon>
        <taxon>Agaricomycotina</taxon>
        <taxon>Agaricomycetes</taxon>
        <taxon>Agaricomycetidae</taxon>
        <taxon>Agaricales</taxon>
        <taxon>Marasmiineae</taxon>
        <taxon>Mycenaceae</taxon>
        <taxon>Roridomyces</taxon>
    </lineage>
</organism>
<reference evidence="2" key="1">
    <citation type="submission" date="2023-03" db="EMBL/GenBank/DDBJ databases">
        <title>Massive genome expansion in bonnet fungi (Mycena s.s.) driven by repeated elements and novel gene families across ecological guilds.</title>
        <authorList>
            <consortium name="Lawrence Berkeley National Laboratory"/>
            <person name="Harder C.B."/>
            <person name="Miyauchi S."/>
            <person name="Viragh M."/>
            <person name="Kuo A."/>
            <person name="Thoen E."/>
            <person name="Andreopoulos B."/>
            <person name="Lu D."/>
            <person name="Skrede I."/>
            <person name="Drula E."/>
            <person name="Henrissat B."/>
            <person name="Morin E."/>
            <person name="Kohler A."/>
            <person name="Barry K."/>
            <person name="LaButti K."/>
            <person name="Morin E."/>
            <person name="Salamov A."/>
            <person name="Lipzen A."/>
            <person name="Mereny Z."/>
            <person name="Hegedus B."/>
            <person name="Baldrian P."/>
            <person name="Stursova M."/>
            <person name="Weitz H."/>
            <person name="Taylor A."/>
            <person name="Grigoriev I.V."/>
            <person name="Nagy L.G."/>
            <person name="Martin F."/>
            <person name="Kauserud H."/>
        </authorList>
    </citation>
    <scope>NUCLEOTIDE SEQUENCE</scope>
    <source>
        <strain evidence="2">9284</strain>
    </source>
</reference>
<proteinExistence type="predicted"/>
<comment type="caution">
    <text evidence="2">The sequence shown here is derived from an EMBL/GenBank/DDBJ whole genome shotgun (WGS) entry which is preliminary data.</text>
</comment>
<sequence length="283" mass="30280">MRLGFLTLALFPILGLAGSVSPGGVQSKTSYLVPSGSRITHVGDEIHVLDPDGTTVHPTPQISSRTPISSRQEESGYIAFAFWASPDQTSNVIASFNTTWTVPPDPETSNGQLVYYFNSINQQAGASTIIQPVLQWGVSPAGGGDYWSVASWYLFNGSEIECFTTPVRVNAGDVLHANIELTSTTAGTAYNYTVEFSNVPGTTLHVENAVEAYTAALETLEAYGVTSASDYPTGTTVFEDIQMRMQDGSVPSLMWGIQNDEADGISMVIDKDGAEGGRLTLVY</sequence>
<dbReference type="Proteomes" id="UP001221142">
    <property type="component" value="Unassembled WGS sequence"/>
</dbReference>
<dbReference type="EMBL" id="JARKIF010000025">
    <property type="protein sequence ID" value="KAJ7614898.1"/>
    <property type="molecule type" value="Genomic_DNA"/>
</dbReference>
<keyword evidence="3" id="KW-1185">Reference proteome</keyword>
<dbReference type="AlphaFoldDB" id="A0AAD7B9R5"/>
<evidence type="ECO:0000313" key="3">
    <source>
        <dbReference type="Proteomes" id="UP001221142"/>
    </source>
</evidence>
<name>A0AAD7B9R5_9AGAR</name>
<dbReference type="InterPro" id="IPR038656">
    <property type="entry name" value="Peptidase_G1_sf"/>
</dbReference>
<gene>
    <name evidence="2" type="ORF">FB45DRAFT_1064530</name>
</gene>
<protein>
    <recommendedName>
        <fullName evidence="4">Concanavalin A-like lectin/glucanase</fullName>
    </recommendedName>
</protein>
<evidence type="ECO:0008006" key="4">
    <source>
        <dbReference type="Google" id="ProtNLM"/>
    </source>
</evidence>
<evidence type="ECO:0000313" key="2">
    <source>
        <dbReference type="EMBL" id="KAJ7614898.1"/>
    </source>
</evidence>
<dbReference type="Gene3D" id="2.60.120.700">
    <property type="entry name" value="Peptidase G1"/>
    <property type="match status" value="1"/>
</dbReference>
<evidence type="ECO:0000256" key="1">
    <source>
        <dbReference type="SAM" id="SignalP"/>
    </source>
</evidence>
<accession>A0AAD7B9R5</accession>
<feature type="signal peptide" evidence="1">
    <location>
        <begin position="1"/>
        <end position="17"/>
    </location>
</feature>
<keyword evidence="1" id="KW-0732">Signal</keyword>
<feature type="chain" id="PRO_5042239876" description="Concanavalin A-like lectin/glucanase" evidence="1">
    <location>
        <begin position="18"/>
        <end position="283"/>
    </location>
</feature>